<dbReference type="Pfam" id="PF10127">
    <property type="entry name" value="RlaP"/>
    <property type="match status" value="1"/>
</dbReference>
<dbReference type="RefSeq" id="WP_098736603.1">
    <property type="nucleotide sequence ID" value="NZ_PDKW01000040.1"/>
</dbReference>
<dbReference type="PANTHER" id="PTHR34817">
    <property type="entry name" value="NUCLEOTIDYLTRANSFERASE"/>
    <property type="match status" value="1"/>
</dbReference>
<dbReference type="EMBL" id="PDKW01000040">
    <property type="protein sequence ID" value="PGH57153.1"/>
    <property type="molecule type" value="Genomic_DNA"/>
</dbReference>
<gene>
    <name evidence="1" type="ORF">CRT60_11785</name>
</gene>
<dbReference type="AlphaFoldDB" id="A0A2B8BHY6"/>
<evidence type="ECO:0008006" key="3">
    <source>
        <dbReference type="Google" id="ProtNLM"/>
    </source>
</evidence>
<dbReference type="PANTHER" id="PTHR34817:SF2">
    <property type="entry name" value="NUCLEOTIDYLTRANSFERASE"/>
    <property type="match status" value="1"/>
</dbReference>
<protein>
    <recommendedName>
        <fullName evidence="3">Nucleotidyltransferase</fullName>
    </recommendedName>
</protein>
<proteinExistence type="predicted"/>
<dbReference type="OrthoDB" id="9796845at2"/>
<organism evidence="1 2">
    <name type="scientific">Azospirillum palustre</name>
    <dbReference type="NCBI Taxonomy" id="2044885"/>
    <lineage>
        <taxon>Bacteria</taxon>
        <taxon>Pseudomonadati</taxon>
        <taxon>Pseudomonadota</taxon>
        <taxon>Alphaproteobacteria</taxon>
        <taxon>Rhodospirillales</taxon>
        <taxon>Azospirillaceae</taxon>
        <taxon>Azospirillum</taxon>
    </lineage>
</organism>
<keyword evidence="2" id="KW-1185">Reference proteome</keyword>
<dbReference type="Proteomes" id="UP000225379">
    <property type="component" value="Unassembled WGS sequence"/>
</dbReference>
<comment type="caution">
    <text evidence="1">The sequence shown here is derived from an EMBL/GenBank/DDBJ whole genome shotgun (WGS) entry which is preliminary data.</text>
</comment>
<evidence type="ECO:0000313" key="1">
    <source>
        <dbReference type="EMBL" id="PGH57153.1"/>
    </source>
</evidence>
<dbReference type="InterPro" id="IPR018775">
    <property type="entry name" value="RlaP"/>
</dbReference>
<name>A0A2B8BHY6_9PROT</name>
<sequence length="283" mass="31604">MTFDRIPATVRQRIGAKLDRIERDNGVRILLAVESGSRAWGFASPDSDYDVRFLYVRPLDRYLTLTRERDVIELPIEDDLDINGWDIAKALTLLGKANPVLFEWLSSPIRYRADEDSVRLVQAFAGRVAHRTAAIHHYRSLAAGNLRRHIDGRDRGRLKKYFYAVRPACALAWLRTRPEDPLPMALGALMDGLALTPEIREAIDGLLARKQQLSELGEGPRIGVLDAFIADEIAAAVIPGPTPTEKAALAAEADRLFRCLVRGPLEKDSHPQEPADSTDHPVF</sequence>
<reference evidence="2" key="1">
    <citation type="submission" date="2017-10" db="EMBL/GenBank/DDBJ databases">
        <authorList>
            <person name="Kravchenko I.K."/>
            <person name="Grouzdev D.S."/>
        </authorList>
    </citation>
    <scope>NUCLEOTIDE SEQUENCE [LARGE SCALE GENOMIC DNA]</scope>
    <source>
        <strain evidence="2">B2</strain>
    </source>
</reference>
<evidence type="ECO:0000313" key="2">
    <source>
        <dbReference type="Proteomes" id="UP000225379"/>
    </source>
</evidence>
<accession>A0A2B8BHY6</accession>